<protein>
    <submittedName>
        <fullName evidence="2">Uncharacterized protein</fullName>
    </submittedName>
</protein>
<evidence type="ECO:0000313" key="3">
    <source>
        <dbReference type="Proteomes" id="UP001152604"/>
    </source>
</evidence>
<dbReference type="EMBL" id="CAKXZS010000011">
    <property type="protein sequence ID" value="CAH2397488.1"/>
    <property type="molecule type" value="Genomic_DNA"/>
</dbReference>
<feature type="compositionally biased region" description="Basic and acidic residues" evidence="1">
    <location>
        <begin position="1"/>
        <end position="33"/>
    </location>
</feature>
<reference evidence="2" key="1">
    <citation type="submission" date="2022-03" db="EMBL/GenBank/DDBJ databases">
        <authorList>
            <person name="Brunel B."/>
        </authorList>
    </citation>
    <scope>NUCLEOTIDE SEQUENCE</scope>
    <source>
        <strain evidence="2">STM4922sample</strain>
    </source>
</reference>
<sequence length="132" mass="13773">MQRRCDRPDDVIADKDRQHENGEAEDERIDRPAGQRVRGVARRTGAAWSRGQILHGETDGGGRLVELVKGFLQGMVHHAIPFGLLAGDLGAASFLDAAAFFGAAGFSAAAGFAGSLEAIITAGLPTKAGCTT</sequence>
<organism evidence="2 3">
    <name type="scientific">Mesorhizobium ventifaucium</name>
    <dbReference type="NCBI Taxonomy" id="666020"/>
    <lineage>
        <taxon>Bacteria</taxon>
        <taxon>Pseudomonadati</taxon>
        <taxon>Pseudomonadota</taxon>
        <taxon>Alphaproteobacteria</taxon>
        <taxon>Hyphomicrobiales</taxon>
        <taxon>Phyllobacteriaceae</taxon>
        <taxon>Mesorhizobium</taxon>
    </lineage>
</organism>
<dbReference type="Proteomes" id="UP001152604">
    <property type="component" value="Unassembled WGS sequence"/>
</dbReference>
<feature type="region of interest" description="Disordered" evidence="1">
    <location>
        <begin position="1"/>
        <end position="36"/>
    </location>
</feature>
<accession>A0ABM9DLI3</accession>
<evidence type="ECO:0000256" key="1">
    <source>
        <dbReference type="SAM" id="MobiDB-lite"/>
    </source>
</evidence>
<name>A0ABM9DLI3_9HYPH</name>
<gene>
    <name evidence="2" type="ORF">MES4922_190223</name>
</gene>
<comment type="caution">
    <text evidence="2">The sequence shown here is derived from an EMBL/GenBank/DDBJ whole genome shotgun (WGS) entry which is preliminary data.</text>
</comment>
<proteinExistence type="predicted"/>
<keyword evidence="3" id="KW-1185">Reference proteome</keyword>
<evidence type="ECO:0000313" key="2">
    <source>
        <dbReference type="EMBL" id="CAH2397488.1"/>
    </source>
</evidence>